<dbReference type="InterPro" id="IPR020991">
    <property type="entry name" value="Connector_podovirus"/>
</dbReference>
<evidence type="ECO:0000256" key="1">
    <source>
        <dbReference type="ARBA" id="ARBA00004328"/>
    </source>
</evidence>
<reference evidence="4 5" key="1">
    <citation type="submission" date="2020-08" db="EMBL/GenBank/DDBJ databases">
        <title>Description of novel Pseudomonas species.</title>
        <authorList>
            <person name="Duman M."/>
            <person name="Mulet M."/>
            <person name="Altun S."/>
            <person name="Saticioglu I.B."/>
            <person name="Lalucat J."/>
            <person name="Garcia-Valdes E."/>
        </authorList>
    </citation>
    <scope>NUCLEOTIDE SEQUENCE [LARGE SCALE GENOMIC DNA]</scope>
    <source>
        <strain evidence="4 5">P66</strain>
    </source>
</reference>
<organism evidence="4 5">
    <name type="scientific">Pseudomonas arcuscaelestis</name>
    <dbReference type="NCBI Taxonomy" id="2710591"/>
    <lineage>
        <taxon>Bacteria</taxon>
        <taxon>Pseudomonadati</taxon>
        <taxon>Pseudomonadota</taxon>
        <taxon>Gammaproteobacteria</taxon>
        <taxon>Pseudomonadales</taxon>
        <taxon>Pseudomonadaceae</taxon>
        <taxon>Pseudomonas</taxon>
    </lineage>
</organism>
<dbReference type="Pfam" id="PF12236">
    <property type="entry name" value="Head-tail_con"/>
    <property type="match status" value="1"/>
</dbReference>
<dbReference type="RefSeq" id="WP_203585334.1">
    <property type="nucleotide sequence ID" value="NZ_JACOPV010000015.1"/>
</dbReference>
<evidence type="ECO:0000256" key="2">
    <source>
        <dbReference type="ARBA" id="ARBA00022612"/>
    </source>
</evidence>
<dbReference type="EMBL" id="JACOPV010000015">
    <property type="protein sequence ID" value="MBM5460279.1"/>
    <property type="molecule type" value="Genomic_DNA"/>
</dbReference>
<keyword evidence="2" id="KW-1188">Viral release from host cell</keyword>
<accession>A0ABS2C5F7</accession>
<name>A0ABS2C5F7_9PSED</name>
<comment type="subcellular location">
    <subcellularLocation>
        <location evidence="1">Virion</location>
    </subcellularLocation>
</comment>
<protein>
    <submittedName>
        <fullName evidence="4">Head-tail connector protein</fullName>
    </submittedName>
</protein>
<evidence type="ECO:0000256" key="3">
    <source>
        <dbReference type="ARBA" id="ARBA00023219"/>
    </source>
</evidence>
<keyword evidence="3" id="KW-0231">Viral genome packaging</keyword>
<sequence length="539" mass="59237">MNADQICKTLSTLKSLRNPHEQVWRDCFDHTYPMRGNGFYNEMMDAQEALNRKARILDGTTTDSARTLSSSVQSGLTPANSLWFGMDVAKATEDERRWLDESAKIIWENIHASNFDAAAFEGVLDVVCAGWCALYIDSDRERGGYTFDLWPISGVYCSASAPGGKIDTVYRSYKLTAEQAVNEFGEGNVSENTRKLSKDKPQELVEFVHAIYPRTTYVVGGRLAKNMPIASCKVEVEAKKLVSESGYHEMPVVVPRWMMIPDSVYATGPVAEALPDARTLNEMVRMDLAAADLAIAGMWIAEDDGVLNPRTVKVGPRKIIVANSVDSMKPLQSGSNFNYSDSRITRLQGAIRKTMMADQLQAQDGPAMTATEVHVRVNLIRQLLGPVYGRLQTEYLQPLIERCFGIAMRAGILGQPPESLAAGRPYTVRYLSPLARAQKLEEVSAIDQYVTGCAMAAEVQAKTGQQPDAMDNVDLDAAARFRGEALGVPNDVMRNKADVERIREDRAKAQQAALEQEQQAAMQQSVAQAALKQAPGAAA</sequence>
<gene>
    <name evidence="4" type="ORF">H8F21_22195</name>
</gene>
<dbReference type="Proteomes" id="UP000745663">
    <property type="component" value="Unassembled WGS sequence"/>
</dbReference>
<keyword evidence="5" id="KW-1185">Reference proteome</keyword>
<evidence type="ECO:0000313" key="5">
    <source>
        <dbReference type="Proteomes" id="UP000745663"/>
    </source>
</evidence>
<proteinExistence type="predicted"/>
<evidence type="ECO:0000313" key="4">
    <source>
        <dbReference type="EMBL" id="MBM5460279.1"/>
    </source>
</evidence>
<comment type="caution">
    <text evidence="4">The sequence shown here is derived from an EMBL/GenBank/DDBJ whole genome shotgun (WGS) entry which is preliminary data.</text>
</comment>